<dbReference type="STRING" id="44575.SAMN05216419_10814"/>
<dbReference type="InterPro" id="IPR036515">
    <property type="entry name" value="Transposase_17_sf"/>
</dbReference>
<dbReference type="Pfam" id="PF01797">
    <property type="entry name" value="Y1_Tnp"/>
    <property type="match status" value="1"/>
</dbReference>
<evidence type="ECO:0000259" key="1">
    <source>
        <dbReference type="SMART" id="SM01321"/>
    </source>
</evidence>
<dbReference type="SMART" id="SM01321">
    <property type="entry name" value="Y1_Tnp"/>
    <property type="match status" value="1"/>
</dbReference>
<accession>A0A1N6G1N9</accession>
<dbReference type="SUPFAM" id="SSF143422">
    <property type="entry name" value="Transposase IS200-like"/>
    <property type="match status" value="1"/>
</dbReference>
<evidence type="ECO:0000313" key="2">
    <source>
        <dbReference type="EMBL" id="SIO01424.1"/>
    </source>
</evidence>
<dbReference type="GO" id="GO:0006313">
    <property type="term" value="P:DNA transposition"/>
    <property type="evidence" value="ECO:0007669"/>
    <property type="project" value="InterPro"/>
</dbReference>
<name>A0A1N6G1N9_9PROT</name>
<protein>
    <submittedName>
        <fullName evidence="2">REP element-mobilizing transposase RayT</fullName>
    </submittedName>
</protein>
<dbReference type="Proteomes" id="UP000185062">
    <property type="component" value="Unassembled WGS sequence"/>
</dbReference>
<dbReference type="InterPro" id="IPR002686">
    <property type="entry name" value="Transposase_17"/>
</dbReference>
<dbReference type="AlphaFoldDB" id="A0A1N6G1N9"/>
<reference evidence="2 3" key="1">
    <citation type="submission" date="2016-12" db="EMBL/GenBank/DDBJ databases">
        <authorList>
            <person name="Song W.-J."/>
            <person name="Kurnit D.M."/>
        </authorList>
    </citation>
    <scope>NUCLEOTIDE SEQUENCE [LARGE SCALE GENOMIC DNA]</scope>
    <source>
        <strain evidence="2 3">ATCC 49181</strain>
    </source>
</reference>
<dbReference type="SUPFAM" id="SSF88659">
    <property type="entry name" value="Sigma3 and sigma4 domains of RNA polymerase sigma factors"/>
    <property type="match status" value="1"/>
</dbReference>
<dbReference type="RefSeq" id="WP_028462010.1">
    <property type="nucleotide sequence ID" value="NZ_FSRO01000001.1"/>
</dbReference>
<dbReference type="GO" id="GO:0003677">
    <property type="term" value="F:DNA binding"/>
    <property type="evidence" value="ECO:0007669"/>
    <property type="project" value="InterPro"/>
</dbReference>
<sequence length="279" mass="32601">MARPLRIELPGGLYHITSRGDHRDEIYLDDSDRVFWLKLLEQVCERFNWICHAYCLMDNHYHIVVETVKGNLSKGMRQLNGVYTQYFNRTHNRTGHVYQGRYKAILVEKNRHLLELSRYVVLNPVRTGIVKRVDQWPWSSLSAMTGNNNCPEWLQTNWVLSQFSKKRKQAITDYVNFVQAGVGLPSVWDSLRGQIFLGSKTFVDKMQLHMRLDQNINEIPRAQRRPMPKPLSHYSSFSHRNKGIITAYQTGDYTMKQIADEFGLHYATVSRIIKKAEGN</sequence>
<dbReference type="GO" id="GO:0004803">
    <property type="term" value="F:transposase activity"/>
    <property type="evidence" value="ECO:0007669"/>
    <property type="project" value="InterPro"/>
</dbReference>
<organism evidence="2 3">
    <name type="scientific">Nitrosomonas cryotolerans ATCC 49181</name>
    <dbReference type="NCBI Taxonomy" id="1131553"/>
    <lineage>
        <taxon>Bacteria</taxon>
        <taxon>Pseudomonadati</taxon>
        <taxon>Pseudomonadota</taxon>
        <taxon>Betaproteobacteria</taxon>
        <taxon>Nitrosomonadales</taxon>
        <taxon>Nitrosomonadaceae</taxon>
        <taxon>Nitrosomonas</taxon>
    </lineage>
</organism>
<evidence type="ECO:0000313" key="3">
    <source>
        <dbReference type="Proteomes" id="UP000185062"/>
    </source>
</evidence>
<dbReference type="EMBL" id="FSRO01000001">
    <property type="protein sequence ID" value="SIO01424.1"/>
    <property type="molecule type" value="Genomic_DNA"/>
</dbReference>
<feature type="domain" description="Transposase IS200-like" evidence="1">
    <location>
        <begin position="9"/>
        <end position="123"/>
    </location>
</feature>
<gene>
    <name evidence="2" type="ORF">SAMN02743940_0507</name>
</gene>
<dbReference type="InterPro" id="IPR013324">
    <property type="entry name" value="RNA_pol_sigma_r3/r4-like"/>
</dbReference>
<dbReference type="eggNOG" id="COG1943">
    <property type="taxonomic scope" value="Bacteria"/>
</dbReference>
<keyword evidence="3" id="KW-1185">Reference proteome</keyword>
<dbReference type="NCBIfam" id="NF047646">
    <property type="entry name" value="REP_Tyr_transpos"/>
    <property type="match status" value="1"/>
</dbReference>
<dbReference type="Gene3D" id="3.30.70.1290">
    <property type="entry name" value="Transposase IS200-like"/>
    <property type="match status" value="1"/>
</dbReference>
<proteinExistence type="predicted"/>
<dbReference type="PANTHER" id="PTHR34322">
    <property type="entry name" value="TRANSPOSASE, Y1_TNP DOMAIN-CONTAINING"/>
    <property type="match status" value="1"/>
</dbReference>
<dbReference type="Gene3D" id="1.10.10.60">
    <property type="entry name" value="Homeodomain-like"/>
    <property type="match status" value="1"/>
</dbReference>
<dbReference type="PANTHER" id="PTHR34322:SF2">
    <property type="entry name" value="TRANSPOSASE IS200-LIKE DOMAIN-CONTAINING PROTEIN"/>
    <property type="match status" value="1"/>
</dbReference>